<proteinExistence type="predicted"/>
<dbReference type="Proteomes" id="UP000678393">
    <property type="component" value="Unassembled WGS sequence"/>
</dbReference>
<dbReference type="InterPro" id="IPR058190">
    <property type="entry name" value="CC4_CEP85"/>
</dbReference>
<comment type="caution">
    <text evidence="3">The sequence shown here is derived from an EMBL/GenBank/DDBJ whole genome shotgun (WGS) entry which is preliminary data.</text>
</comment>
<organism evidence="3 4">
    <name type="scientific">Candidula unifasciata</name>
    <dbReference type="NCBI Taxonomy" id="100452"/>
    <lineage>
        <taxon>Eukaryota</taxon>
        <taxon>Metazoa</taxon>
        <taxon>Spiralia</taxon>
        <taxon>Lophotrochozoa</taxon>
        <taxon>Mollusca</taxon>
        <taxon>Gastropoda</taxon>
        <taxon>Heterobranchia</taxon>
        <taxon>Euthyneura</taxon>
        <taxon>Panpulmonata</taxon>
        <taxon>Eupulmonata</taxon>
        <taxon>Stylommatophora</taxon>
        <taxon>Helicina</taxon>
        <taxon>Helicoidea</taxon>
        <taxon>Geomitridae</taxon>
        <taxon>Candidula</taxon>
    </lineage>
</organism>
<keyword evidence="1" id="KW-0175">Coiled coil</keyword>
<feature type="domain" description="Centrosomal protein of 85 kDa-like CC4 coiled-coil" evidence="2">
    <location>
        <begin position="553"/>
        <end position="637"/>
    </location>
</feature>
<keyword evidence="4" id="KW-1185">Reference proteome</keyword>
<dbReference type="InterPro" id="IPR040210">
    <property type="entry name" value="Cep85/Cep85L"/>
</dbReference>
<dbReference type="PANTHER" id="PTHR31075">
    <property type="entry name" value="CENTROSOMAL PROTEIN OF 85 KDA"/>
    <property type="match status" value="1"/>
</dbReference>
<gene>
    <name evidence="3" type="ORF">CUNI_LOCUS3359</name>
</gene>
<sequence length="760" mass="86177">MEDNTELTNVPDYQKIMQTSQSAGGQGLASGHNLANWNDSLEALAPSPVVHHPLPSSAGRLEQQHGKYTTEVWDKHVLSSTKGFLDTNRATWGSPSQYDASKYSIIVDSAGEPALKHEPSYIPQGYTRPVSKYVDANGVERRVIRRSFSPNRKSYTEGLLLKDETVLSAGGGFRTVLNPKNLHHNYSSPALALSRNVGNYADGDNSLQPGIIKSSFMTKSMEYLGNGKSQVMGNDQWKDIGDGHILKKSPKDNLRHWQQQHQEELLHQHLETQALYENPSGQPAAHMIEHALGRVSLQDEPETRWEPVRRAADNIIREKNMIIDKLKNRILELEEDFKISEGKLRHAVVSKGDDVDIVKQKLQEVQHKNAVLKEQLNEERAKKNSEIDDLEMKLGSAEYEVQQLKEILRNKDFGVSDIQSQLAEKSKEAEAWQQKFNEACSSHKDMKKRLDGLQRYLDELPTVEESRLQAQQILSLREENVALKAKSESQEKKLIQARKIITGRDFRVRELEEQQQDLEKKIKELQLEIDRLRDGEGSELYNTQKSLKDAKADKERLAIDLEKAKKLLETTHVKLRQQEIKHQSELRAAQERLTLEEQNVVSLRAEVASKEEHIEKMSRSLKELGVRNQELLEQCLLVKEQLRHMEGKSADISTALQRRFMLNLKLCFSELQALVQVCSQCARGENPDMSLLLGVTSPGSDLLQECAGGVGQAESSDPAKTISHWLSQIEQLRKDVDRLRAHICNKYAEDMGNNITCATQ</sequence>
<dbReference type="GO" id="GO:0005813">
    <property type="term" value="C:centrosome"/>
    <property type="evidence" value="ECO:0007669"/>
    <property type="project" value="TreeGrafter"/>
</dbReference>
<evidence type="ECO:0000313" key="4">
    <source>
        <dbReference type="Proteomes" id="UP000678393"/>
    </source>
</evidence>
<dbReference type="OrthoDB" id="5972981at2759"/>
<dbReference type="Pfam" id="PF24555">
    <property type="entry name" value="CC4_CEP85"/>
    <property type="match status" value="1"/>
</dbReference>
<protein>
    <recommendedName>
        <fullName evidence="2">Centrosomal protein of 85 kDa-like CC4 coiled-coil domain-containing protein</fullName>
    </recommendedName>
</protein>
<evidence type="ECO:0000259" key="2">
    <source>
        <dbReference type="Pfam" id="PF24555"/>
    </source>
</evidence>
<dbReference type="EMBL" id="CAJHNH020000458">
    <property type="protein sequence ID" value="CAG5117801.1"/>
    <property type="molecule type" value="Genomic_DNA"/>
</dbReference>
<evidence type="ECO:0000313" key="3">
    <source>
        <dbReference type="EMBL" id="CAG5117801.1"/>
    </source>
</evidence>
<accession>A0A8S3YR84</accession>
<dbReference type="AlphaFoldDB" id="A0A8S3YR84"/>
<evidence type="ECO:0000256" key="1">
    <source>
        <dbReference type="SAM" id="Coils"/>
    </source>
</evidence>
<dbReference type="PANTHER" id="PTHR31075:SF4">
    <property type="entry name" value="CENTROSOMAL PROTEIN OF 85 KDA"/>
    <property type="match status" value="1"/>
</dbReference>
<reference evidence="3" key="1">
    <citation type="submission" date="2021-04" db="EMBL/GenBank/DDBJ databases">
        <authorList>
            <consortium name="Molecular Ecology Group"/>
        </authorList>
    </citation>
    <scope>NUCLEOTIDE SEQUENCE</scope>
</reference>
<feature type="coiled-coil region" evidence="1">
    <location>
        <begin position="473"/>
        <end position="634"/>
    </location>
</feature>
<feature type="coiled-coil region" evidence="1">
    <location>
        <begin position="316"/>
        <end position="435"/>
    </location>
</feature>
<name>A0A8S3YR84_9EUPU</name>